<comment type="caution">
    <text evidence="2">The sequence shown here is derived from an EMBL/GenBank/DDBJ whole genome shotgun (WGS) entry which is preliminary data.</text>
</comment>
<dbReference type="Proteomes" id="UP000776276">
    <property type="component" value="Unassembled WGS sequence"/>
</dbReference>
<evidence type="ECO:0000313" key="3">
    <source>
        <dbReference type="Proteomes" id="UP000776276"/>
    </source>
</evidence>
<reference evidence="2 3" key="1">
    <citation type="submission" date="2021-06" db="EMBL/GenBank/DDBJ databases">
        <title>Sphingomonas sp. XMGL2, whole genome shotgun sequencing project.</title>
        <authorList>
            <person name="Zhao G."/>
            <person name="Shen L."/>
        </authorList>
    </citation>
    <scope>NUCLEOTIDE SEQUENCE [LARGE SCALE GENOMIC DNA]</scope>
    <source>
        <strain evidence="2 3">XMGL2</strain>
    </source>
</reference>
<evidence type="ECO:0000259" key="1">
    <source>
        <dbReference type="Pfam" id="PF05368"/>
    </source>
</evidence>
<dbReference type="InterPro" id="IPR008030">
    <property type="entry name" value="NmrA-like"/>
</dbReference>
<name>A0ABS6BGP8_9SPHN</name>
<gene>
    <name evidence="2" type="ORF">KOF26_02155</name>
</gene>
<evidence type="ECO:0000313" key="2">
    <source>
        <dbReference type="EMBL" id="MBU3076656.1"/>
    </source>
</evidence>
<proteinExistence type="predicted"/>
<keyword evidence="3" id="KW-1185">Reference proteome</keyword>
<feature type="domain" description="NmrA-like" evidence="1">
    <location>
        <begin position="5"/>
        <end position="233"/>
    </location>
</feature>
<dbReference type="PANTHER" id="PTHR43162:SF1">
    <property type="entry name" value="PRESTALK A DIFFERENTIATION PROTEIN A"/>
    <property type="match status" value="1"/>
</dbReference>
<dbReference type="EMBL" id="JAHKRT010000001">
    <property type="protein sequence ID" value="MBU3076656.1"/>
    <property type="molecule type" value="Genomic_DNA"/>
</dbReference>
<accession>A0ABS6BGP8</accession>
<sequence>MYAITAITGRVGGALARTLIDRGHAVRAVVRDAAKGEAWAARGCAVAHADASDADALAAAFTDVAGAFLLLRPMFDPAPDFAEARGAIAAFREAVVRARPARLVVLSTIGADAERPNLLNALRFLEQGLAAVPVPVTFLRAAWFMENAEWDVAPARDEGVIRSCLQPLDRKVAMVSAGDVGRVAADLLLEDWQGERIVELEAAARVSPHDIAAAFARALGRPVRAEAVPREQWEAMFRAQGMRNPGPRMQMLDGFNQGWIDFTGANEDHRKGRTTIDEAIAALVRP</sequence>
<dbReference type="PANTHER" id="PTHR43162">
    <property type="match status" value="1"/>
</dbReference>
<dbReference type="RefSeq" id="WP_216319217.1">
    <property type="nucleotide sequence ID" value="NZ_JAHKRT010000001.1"/>
</dbReference>
<protein>
    <submittedName>
        <fullName evidence="2">NmrA family NAD(P)-binding protein</fullName>
    </submittedName>
</protein>
<dbReference type="InterPro" id="IPR051604">
    <property type="entry name" value="Ergot_Alk_Oxidoreductase"/>
</dbReference>
<dbReference type="Pfam" id="PF05368">
    <property type="entry name" value="NmrA"/>
    <property type="match status" value="1"/>
</dbReference>
<organism evidence="2 3">
    <name type="scientific">Sphingomonas quercus</name>
    <dbReference type="NCBI Taxonomy" id="2842451"/>
    <lineage>
        <taxon>Bacteria</taxon>
        <taxon>Pseudomonadati</taxon>
        <taxon>Pseudomonadota</taxon>
        <taxon>Alphaproteobacteria</taxon>
        <taxon>Sphingomonadales</taxon>
        <taxon>Sphingomonadaceae</taxon>
        <taxon>Sphingomonas</taxon>
    </lineage>
</organism>